<feature type="transmembrane region" description="Helical" evidence="5">
    <location>
        <begin position="202"/>
        <end position="217"/>
    </location>
</feature>
<keyword evidence="5" id="KW-0813">Transport</keyword>
<evidence type="ECO:0000256" key="3">
    <source>
        <dbReference type="ARBA" id="ARBA00022989"/>
    </source>
</evidence>
<feature type="transmembrane region" description="Helical" evidence="5">
    <location>
        <begin position="223"/>
        <end position="244"/>
    </location>
</feature>
<evidence type="ECO:0000256" key="1">
    <source>
        <dbReference type="ARBA" id="ARBA00004141"/>
    </source>
</evidence>
<dbReference type="PANTHER" id="PTHR30371:SF0">
    <property type="entry name" value="SEC-INDEPENDENT PROTEIN TRANSLOCASE PROTEIN TATC, CHLOROPLASTIC-RELATED"/>
    <property type="match status" value="1"/>
</dbReference>
<keyword evidence="5" id="KW-1003">Cell membrane</keyword>
<feature type="transmembrane region" description="Helical" evidence="5">
    <location>
        <begin position="76"/>
        <end position="100"/>
    </location>
</feature>
<dbReference type="GO" id="GO:0009977">
    <property type="term" value="F:proton motive force dependent protein transmembrane transporter activity"/>
    <property type="evidence" value="ECO:0007669"/>
    <property type="project" value="TreeGrafter"/>
</dbReference>
<dbReference type="AlphaFoldDB" id="A0AA37V2B1"/>
<reference evidence="6" key="1">
    <citation type="submission" date="2022-08" db="EMBL/GenBank/DDBJ databases">
        <title>Draft genome sequencing of Roseisolibacter agri AW1220.</title>
        <authorList>
            <person name="Tobiishi Y."/>
            <person name="Tonouchi A."/>
        </authorList>
    </citation>
    <scope>NUCLEOTIDE SEQUENCE</scope>
    <source>
        <strain evidence="6">AW1220</strain>
    </source>
</reference>
<feature type="transmembrane region" description="Helical" evidence="5">
    <location>
        <begin position="163"/>
        <end position="190"/>
    </location>
</feature>
<dbReference type="NCBIfam" id="TIGR00945">
    <property type="entry name" value="tatC"/>
    <property type="match status" value="1"/>
</dbReference>
<keyword evidence="2 5" id="KW-0812">Transmembrane</keyword>
<keyword evidence="4 5" id="KW-0472">Membrane</keyword>
<evidence type="ECO:0000313" key="6">
    <source>
        <dbReference type="EMBL" id="GLC27535.1"/>
    </source>
</evidence>
<dbReference type="HAMAP" id="MF_00902">
    <property type="entry name" value="TatC"/>
    <property type="match status" value="1"/>
</dbReference>
<comment type="subcellular location">
    <subcellularLocation>
        <location evidence="5">Cell membrane</location>
        <topology evidence="5">Multi-pass membrane protein</topology>
    </subcellularLocation>
    <subcellularLocation>
        <location evidence="1">Membrane</location>
        <topology evidence="1">Multi-pass membrane protein</topology>
    </subcellularLocation>
</comment>
<evidence type="ECO:0000256" key="2">
    <source>
        <dbReference type="ARBA" id="ARBA00022692"/>
    </source>
</evidence>
<dbReference type="RefSeq" id="WP_284351972.1">
    <property type="nucleotide sequence ID" value="NZ_BRXS01000006.1"/>
</dbReference>
<dbReference type="Pfam" id="PF00902">
    <property type="entry name" value="TatC"/>
    <property type="match status" value="1"/>
</dbReference>
<keyword evidence="5" id="KW-0653">Protein transport</keyword>
<dbReference type="GO" id="GO:0043953">
    <property type="term" value="P:protein transport by the Tat complex"/>
    <property type="evidence" value="ECO:0007669"/>
    <property type="project" value="UniProtKB-UniRule"/>
</dbReference>
<dbReference type="PRINTS" id="PR01840">
    <property type="entry name" value="TATCFAMILY"/>
</dbReference>
<comment type="caution">
    <text evidence="6">The sequence shown here is derived from an EMBL/GenBank/DDBJ whole genome shotgun (WGS) entry which is preliminary data.</text>
</comment>
<name>A0AA37V2B1_9BACT</name>
<proteinExistence type="inferred from homology"/>
<gene>
    <name evidence="5 6" type="primary">tatC</name>
    <name evidence="6" type="ORF">rosag_40480</name>
</gene>
<dbReference type="GO" id="GO:0033281">
    <property type="term" value="C:TAT protein transport complex"/>
    <property type="evidence" value="ECO:0007669"/>
    <property type="project" value="UniProtKB-UniRule"/>
</dbReference>
<feature type="transmembrane region" description="Helical" evidence="5">
    <location>
        <begin position="21"/>
        <end position="43"/>
    </location>
</feature>
<comment type="similarity">
    <text evidence="5">Belongs to the TatC family.</text>
</comment>
<comment type="subunit">
    <text evidence="5">Forms a complex with TatA.</text>
</comment>
<keyword evidence="3 5" id="KW-1133">Transmembrane helix</keyword>
<dbReference type="InterPro" id="IPR002033">
    <property type="entry name" value="TatC"/>
</dbReference>
<comment type="function">
    <text evidence="5">Part of the twin-arginine translocation (Tat) system that transports large folded proteins containing a characteristic twin-arginine motif in their signal peptide across membranes.</text>
</comment>
<keyword evidence="5" id="KW-0811">Translocation</keyword>
<sequence length="285" mass="30869">MTSPIKSAAAEMPFLDHLEELRWRLVWSLAAFCVALVVAFAIVSQFDIIKWLEAPVLPFLGGRKLVYTNPADPFGIVLNASFALGLLLASPVIGYQLWAFLSPALYKHEKRIIIPVLAGGVGLFLAGAALAFFVVLPFTLQFLLSFQSSAIEPMLTVSGYFDFAIGMAVAFGIVFELPIVILALTALGILTPAFLNKYRRHAIVLCIVGAAFVTPGADPTSLFALAIPLYFLFELSVVLSTVIYRQRVRREARRAALEEAETAAAMVRPLDADAGPVRLDQGGIA</sequence>
<evidence type="ECO:0000256" key="4">
    <source>
        <dbReference type="ARBA" id="ARBA00023136"/>
    </source>
</evidence>
<dbReference type="Proteomes" id="UP001161325">
    <property type="component" value="Unassembled WGS sequence"/>
</dbReference>
<dbReference type="EMBL" id="BRXS01000006">
    <property type="protein sequence ID" value="GLC27535.1"/>
    <property type="molecule type" value="Genomic_DNA"/>
</dbReference>
<keyword evidence="7" id="KW-1185">Reference proteome</keyword>
<evidence type="ECO:0000313" key="7">
    <source>
        <dbReference type="Proteomes" id="UP001161325"/>
    </source>
</evidence>
<accession>A0AA37V2B1</accession>
<organism evidence="6 7">
    <name type="scientific">Roseisolibacter agri</name>
    <dbReference type="NCBI Taxonomy" id="2014610"/>
    <lineage>
        <taxon>Bacteria</taxon>
        <taxon>Pseudomonadati</taxon>
        <taxon>Gemmatimonadota</taxon>
        <taxon>Gemmatimonadia</taxon>
        <taxon>Gemmatimonadales</taxon>
        <taxon>Gemmatimonadaceae</taxon>
        <taxon>Roseisolibacter</taxon>
    </lineage>
</organism>
<protein>
    <recommendedName>
        <fullName evidence="5">Sec-independent protein translocase protein TatC</fullName>
    </recommendedName>
</protein>
<evidence type="ECO:0000256" key="5">
    <source>
        <dbReference type="HAMAP-Rule" id="MF_00902"/>
    </source>
</evidence>
<feature type="transmembrane region" description="Helical" evidence="5">
    <location>
        <begin position="112"/>
        <end position="143"/>
    </location>
</feature>
<dbReference type="PANTHER" id="PTHR30371">
    <property type="entry name" value="SEC-INDEPENDENT PROTEIN TRANSLOCASE PROTEIN TATC"/>
    <property type="match status" value="1"/>
</dbReference>
<dbReference type="GO" id="GO:0065002">
    <property type="term" value="P:intracellular protein transmembrane transport"/>
    <property type="evidence" value="ECO:0007669"/>
    <property type="project" value="TreeGrafter"/>
</dbReference>